<reference evidence="1 2" key="1">
    <citation type="submission" date="2018-12" db="EMBL/GenBank/DDBJ databases">
        <title>The Draft Genome Sequence of the Soil Bacterium Pedobacter tournemirensis R1.</title>
        <authorList>
            <person name="He J."/>
        </authorList>
    </citation>
    <scope>NUCLEOTIDE SEQUENCE [LARGE SCALE GENOMIC DNA]</scope>
    <source>
        <strain evidence="1 2">R1</strain>
    </source>
</reference>
<proteinExistence type="predicted"/>
<dbReference type="Gene3D" id="3.30.420.10">
    <property type="entry name" value="Ribonuclease H-like superfamily/Ribonuclease H"/>
    <property type="match status" value="1"/>
</dbReference>
<protein>
    <recommendedName>
        <fullName evidence="3">Piwi domain-containing protein</fullName>
    </recommendedName>
</protein>
<comment type="caution">
    <text evidence="1">The sequence shown here is derived from an EMBL/GenBank/DDBJ whole genome shotgun (WGS) entry which is preliminary data.</text>
</comment>
<name>A0A4Q0M463_9SPHI</name>
<dbReference type="InterPro" id="IPR012337">
    <property type="entry name" value="RNaseH-like_sf"/>
</dbReference>
<dbReference type="InterPro" id="IPR036397">
    <property type="entry name" value="RNaseH_sf"/>
</dbReference>
<dbReference type="AlphaFoldDB" id="A0A4Q0M463"/>
<dbReference type="GO" id="GO:0003676">
    <property type="term" value="F:nucleic acid binding"/>
    <property type="evidence" value="ECO:0007669"/>
    <property type="project" value="InterPro"/>
</dbReference>
<organism evidence="1 2">
    <name type="scientific">Arcticibacter tournemirensis</name>
    <dbReference type="NCBI Taxonomy" id="699437"/>
    <lineage>
        <taxon>Bacteria</taxon>
        <taxon>Pseudomonadati</taxon>
        <taxon>Bacteroidota</taxon>
        <taxon>Sphingobacteriia</taxon>
        <taxon>Sphingobacteriales</taxon>
        <taxon>Sphingobacteriaceae</taxon>
        <taxon>Arcticibacter</taxon>
    </lineage>
</organism>
<evidence type="ECO:0008006" key="3">
    <source>
        <dbReference type="Google" id="ProtNLM"/>
    </source>
</evidence>
<dbReference type="SUPFAM" id="SSF53098">
    <property type="entry name" value="Ribonuclease H-like"/>
    <property type="match status" value="1"/>
</dbReference>
<dbReference type="Proteomes" id="UP000290848">
    <property type="component" value="Unassembled WGS sequence"/>
</dbReference>
<dbReference type="RefSeq" id="WP_128770863.1">
    <property type="nucleotide sequence ID" value="NZ_RXOC01000015.1"/>
</dbReference>
<evidence type="ECO:0000313" key="2">
    <source>
        <dbReference type="Proteomes" id="UP000290848"/>
    </source>
</evidence>
<evidence type="ECO:0000313" key="1">
    <source>
        <dbReference type="EMBL" id="RXF67730.1"/>
    </source>
</evidence>
<gene>
    <name evidence="1" type="ORF">EKH83_18045</name>
</gene>
<accession>A0A4Q0M463</accession>
<dbReference type="EMBL" id="RXOC01000015">
    <property type="protein sequence ID" value="RXF67730.1"/>
    <property type="molecule type" value="Genomic_DNA"/>
</dbReference>
<sequence>MSKATNIKVVCHSANLKLFVKQYELDTDELTKEKAQRLCTYIGKSFRIAAVPYMQNDQVKGILTECHDRIPRKEFEVDNWVIELKPLNTNVALAFSEPNQAQLIADLYKKALLLNFASKENFWRLDSPRIFYEQVPFLKNDFLSGSEHVADIEAYRKYEIAEVLLENEGLGIAINVGTAFFTSMTVDDYFSSKMTNRFYTLSGRYGENKGTLYYEGPNGRVKCYFTKYMGDVTLATTRKLKIDGVTYQHAWDYYQNKYPGFEVKQNDRVAMVSFPGAEDSAPVPVPANRLYLRVTNEALDYDMSQVDKIDPALRDELLTKLWSELGGKPFGAHFASVKPGFFAPKPENCGTLAMPGLRFGDNVLLPAPAAQTIRHYKDHFRNRKKMLEQCGCFYVPPGMARDIHFQFTQSVDPKVMEKLSDDVCEKIAKLTGIKVQALVDHYTSLEQATIDLKKNYRKPGMAVFTFDNDESANYYLIRHGLPDWKVKRLTEQELRRKYRGYSAFKDGRNTNGERNWNAYVELITYDVLEQLGCLPYVPDIKLKYDMHLMIDVSSRHTHLALSLLIFGQQMSVPNSTTQVKRKTDPKQQETINPVFLRKYFKELFQLHKDTIKANNLRSLLILRDGKDCDREFNAVQEAITELKNEGIFPQTFRFDFVEYRKSTLKEVRIWEKENGEIHNALEGSWFSIDRATVVLATTGQGTLHQGTASPLLIKNKYTKANLQHVLQDIFVTSQMNYASPGVAQRLTYCAKRADDELQDKAGQEVQRIK</sequence>